<keyword evidence="1 6" id="KW-0853">WD repeat</keyword>
<evidence type="ECO:0000256" key="5">
    <source>
        <dbReference type="ARBA" id="ARBA00023004"/>
    </source>
</evidence>
<keyword evidence="2 7" id="KW-0349">Heme</keyword>
<feature type="repeat" description="WD" evidence="6">
    <location>
        <begin position="268"/>
        <end position="309"/>
    </location>
</feature>
<dbReference type="AlphaFoldDB" id="A0A517Y199"/>
<dbReference type="Pfam" id="PF07635">
    <property type="entry name" value="PSCyt1"/>
    <property type="match status" value="1"/>
</dbReference>
<evidence type="ECO:0000256" key="8">
    <source>
        <dbReference type="SAM" id="SignalP"/>
    </source>
</evidence>
<dbReference type="SMART" id="SM00320">
    <property type="entry name" value="WD40"/>
    <property type="match status" value="7"/>
</dbReference>
<dbReference type="InterPro" id="IPR036909">
    <property type="entry name" value="Cyt_c-like_dom_sf"/>
</dbReference>
<evidence type="ECO:0000313" key="11">
    <source>
        <dbReference type="Proteomes" id="UP000319576"/>
    </source>
</evidence>
<dbReference type="PROSITE" id="PS50294">
    <property type="entry name" value="WD_REPEATS_REGION"/>
    <property type="match status" value="1"/>
</dbReference>
<reference evidence="10 11" key="1">
    <citation type="submission" date="2019-02" db="EMBL/GenBank/DDBJ databases">
        <title>Deep-cultivation of Planctomycetes and their phenomic and genomic characterization uncovers novel biology.</title>
        <authorList>
            <person name="Wiegand S."/>
            <person name="Jogler M."/>
            <person name="Boedeker C."/>
            <person name="Pinto D."/>
            <person name="Vollmers J."/>
            <person name="Rivas-Marin E."/>
            <person name="Kohn T."/>
            <person name="Peeters S.H."/>
            <person name="Heuer A."/>
            <person name="Rast P."/>
            <person name="Oberbeckmann S."/>
            <person name="Bunk B."/>
            <person name="Jeske O."/>
            <person name="Meyerdierks A."/>
            <person name="Storesund J.E."/>
            <person name="Kallscheuer N."/>
            <person name="Luecker S."/>
            <person name="Lage O.M."/>
            <person name="Pohl T."/>
            <person name="Merkel B.J."/>
            <person name="Hornburger P."/>
            <person name="Mueller R.-W."/>
            <person name="Bruemmer F."/>
            <person name="Labrenz M."/>
            <person name="Spormann A.M."/>
            <person name="Op den Camp H."/>
            <person name="Overmann J."/>
            <person name="Amann R."/>
            <person name="Jetten M.S.M."/>
            <person name="Mascher T."/>
            <person name="Medema M.H."/>
            <person name="Devos D.P."/>
            <person name="Kaster A.-K."/>
            <person name="Ovreas L."/>
            <person name="Rohde M."/>
            <person name="Galperin M.Y."/>
            <person name="Jogler C."/>
        </authorList>
    </citation>
    <scope>NUCLEOTIDE SEQUENCE [LARGE SCALE GENOMIC DNA]</scope>
    <source>
        <strain evidence="10 11">ETA_A1</strain>
    </source>
</reference>
<keyword evidence="5 7" id="KW-0408">Iron</keyword>
<dbReference type="PROSITE" id="PS50082">
    <property type="entry name" value="WD_REPEATS_2"/>
    <property type="match status" value="2"/>
</dbReference>
<dbReference type="InterPro" id="IPR015943">
    <property type="entry name" value="WD40/YVTN_repeat-like_dom_sf"/>
</dbReference>
<evidence type="ECO:0000259" key="9">
    <source>
        <dbReference type="PROSITE" id="PS51007"/>
    </source>
</evidence>
<accession>A0A517Y199</accession>
<dbReference type="PROSITE" id="PS51007">
    <property type="entry name" value="CYTC"/>
    <property type="match status" value="1"/>
</dbReference>
<feature type="repeat" description="WD" evidence="6">
    <location>
        <begin position="418"/>
        <end position="459"/>
    </location>
</feature>
<name>A0A517Y199_9BACT</name>
<dbReference type="EMBL" id="CP036273">
    <property type="protein sequence ID" value="QDU23541.1"/>
    <property type="molecule type" value="Genomic_DNA"/>
</dbReference>
<dbReference type="Pfam" id="PF00400">
    <property type="entry name" value="WD40"/>
    <property type="match status" value="3"/>
</dbReference>
<dbReference type="RefSeq" id="WP_145243777.1">
    <property type="nucleotide sequence ID" value="NZ_CP036273.1"/>
</dbReference>
<evidence type="ECO:0000256" key="4">
    <source>
        <dbReference type="ARBA" id="ARBA00022737"/>
    </source>
</evidence>
<keyword evidence="4" id="KW-0677">Repeat</keyword>
<feature type="signal peptide" evidence="8">
    <location>
        <begin position="1"/>
        <end position="18"/>
    </location>
</feature>
<dbReference type="CDD" id="cd00200">
    <property type="entry name" value="WD40"/>
    <property type="match status" value="1"/>
</dbReference>
<dbReference type="InterPro" id="IPR009056">
    <property type="entry name" value="Cyt_c-like_dom"/>
</dbReference>
<dbReference type="Gene3D" id="2.130.10.10">
    <property type="entry name" value="YVTN repeat-like/Quinoprotein amine dehydrogenase"/>
    <property type="match status" value="3"/>
</dbReference>
<keyword evidence="8" id="KW-0732">Signal</keyword>
<dbReference type="GO" id="GO:0020037">
    <property type="term" value="F:heme binding"/>
    <property type="evidence" value="ECO:0007669"/>
    <property type="project" value="InterPro"/>
</dbReference>
<evidence type="ECO:0000256" key="6">
    <source>
        <dbReference type="PROSITE-ProRule" id="PRU00221"/>
    </source>
</evidence>
<sequence precursor="true">MTRLAALALLAAASPAVAADPSFKADVAPLLAARCVSCHSGPKAQGGYKLATWADLTVAGRSGEPPVVPGKADESELLLRLTDADPKRRMPPDDEPLSPAQVAAVRRWVAAGATFDGPDPAAAIRSYLPPRSHPAAPERYPAPAPVYALAFSPDGREVAVGGVNEVTVWEPATGKLLRRLPGLPDRVQALAYSADGARLLVGGGTPGEYGEAALVDPTKPAARKVLGVFEDVVLAVAFSADGKTAVAGGADRTARAFAVADGRERWRAAFHSDWVTAAAVSPDGRFVATASKDRTVKVLDAATGKLFTTYNGHRRQYGPHTGQFEVYGVGFDPAGVAYSAGGGAAVRAWEPVKAQDENGSAADMEERFAKAGHTRYLPFAAARPVFALAVAGGQVFTAAGDGKVRQHDPASARLVREYAGPADWLYAVAADRTGARVAAAGFDGTVWVWDTAGGGPVTRFRAAPGLPR</sequence>
<dbReference type="PANTHER" id="PTHR19848">
    <property type="entry name" value="WD40 REPEAT PROTEIN"/>
    <property type="match status" value="1"/>
</dbReference>
<evidence type="ECO:0000313" key="10">
    <source>
        <dbReference type="EMBL" id="QDU23541.1"/>
    </source>
</evidence>
<dbReference type="InterPro" id="IPR011429">
    <property type="entry name" value="Cyt_c_Planctomycete-type"/>
</dbReference>
<evidence type="ECO:0000256" key="2">
    <source>
        <dbReference type="ARBA" id="ARBA00022617"/>
    </source>
</evidence>
<dbReference type="InterPro" id="IPR036322">
    <property type="entry name" value="WD40_repeat_dom_sf"/>
</dbReference>
<feature type="domain" description="Cytochrome c" evidence="9">
    <location>
        <begin position="14"/>
        <end position="113"/>
    </location>
</feature>
<evidence type="ECO:0000256" key="3">
    <source>
        <dbReference type="ARBA" id="ARBA00022723"/>
    </source>
</evidence>
<feature type="chain" id="PRO_5021847217" evidence="8">
    <location>
        <begin position="19"/>
        <end position="468"/>
    </location>
</feature>
<dbReference type="Proteomes" id="UP000319576">
    <property type="component" value="Chromosome"/>
</dbReference>
<dbReference type="OrthoDB" id="226265at2"/>
<dbReference type="PANTHER" id="PTHR19848:SF8">
    <property type="entry name" value="F-BOX AND WD REPEAT DOMAIN CONTAINING 7"/>
    <property type="match status" value="1"/>
</dbReference>
<dbReference type="GO" id="GO:0009055">
    <property type="term" value="F:electron transfer activity"/>
    <property type="evidence" value="ECO:0007669"/>
    <property type="project" value="InterPro"/>
</dbReference>
<organism evidence="10 11">
    <name type="scientific">Urbifossiella limnaea</name>
    <dbReference type="NCBI Taxonomy" id="2528023"/>
    <lineage>
        <taxon>Bacteria</taxon>
        <taxon>Pseudomonadati</taxon>
        <taxon>Planctomycetota</taxon>
        <taxon>Planctomycetia</taxon>
        <taxon>Gemmatales</taxon>
        <taxon>Gemmataceae</taxon>
        <taxon>Urbifossiella</taxon>
    </lineage>
</organism>
<evidence type="ECO:0000256" key="1">
    <source>
        <dbReference type="ARBA" id="ARBA00022574"/>
    </source>
</evidence>
<dbReference type="KEGG" id="uli:ETAA1_55420"/>
<dbReference type="SUPFAM" id="SSF50978">
    <property type="entry name" value="WD40 repeat-like"/>
    <property type="match status" value="1"/>
</dbReference>
<protein>
    <submittedName>
        <fullName evidence="10">WD domain, G-beta repeat</fullName>
    </submittedName>
</protein>
<dbReference type="InterPro" id="IPR001680">
    <property type="entry name" value="WD40_rpt"/>
</dbReference>
<keyword evidence="3 7" id="KW-0479">Metal-binding</keyword>
<gene>
    <name evidence="10" type="ORF">ETAA1_55420</name>
</gene>
<keyword evidence="11" id="KW-1185">Reference proteome</keyword>
<dbReference type="GO" id="GO:0046872">
    <property type="term" value="F:metal ion binding"/>
    <property type="evidence" value="ECO:0007669"/>
    <property type="project" value="UniProtKB-KW"/>
</dbReference>
<dbReference type="SUPFAM" id="SSF46626">
    <property type="entry name" value="Cytochrome c"/>
    <property type="match status" value="1"/>
</dbReference>
<evidence type="ECO:0000256" key="7">
    <source>
        <dbReference type="PROSITE-ProRule" id="PRU00433"/>
    </source>
</evidence>
<proteinExistence type="predicted"/>